<dbReference type="Proteomes" id="UP000219573">
    <property type="component" value="Unassembled WGS sequence"/>
</dbReference>
<sequence length="409" mass="47116">MYIRQECLFSFEDIMSMQAKNRLELIFENLDLTQISRELKSNSDRGRSGYNPTPIVRALLAQQIEQIPNRKTMIKRLNDDPVFRYVCGFDIIGNLPSEATFSRYYNKLSESTLLENLYLQLLNKAIEMNLIDTEIVSIDSSALESYERAKPRKQVDINNPNTPDWGSKNDSHGNKLKWYGWKVHMACDSKSELPLAFNITPANQADSENALSLVEEIHQFLKENNQTLPKYWAMNSGYDVNEIYEKIHFNYKVQAIIPINKRNAKQPPEGFYDFNGTPECSAGYKMIYWGHHNGYNKFRCPHILGKVNCPHGSAWCSDSNYGRVVKTRVKDNPRFVSTPHRGSENWQKIYNKRTSIERCFSRLKENLNLENIKVIGAKKVRTHVLLSCIALITSKIAIEKINSQTSKAA</sequence>
<accession>A0A285IIJ2</accession>
<organism evidence="3 4">
    <name type="scientific">Orenia metallireducens</name>
    <dbReference type="NCBI Taxonomy" id="1413210"/>
    <lineage>
        <taxon>Bacteria</taxon>
        <taxon>Bacillati</taxon>
        <taxon>Bacillota</taxon>
        <taxon>Clostridia</taxon>
        <taxon>Halanaerobiales</taxon>
        <taxon>Halobacteroidaceae</taxon>
        <taxon>Orenia</taxon>
    </lineage>
</organism>
<keyword evidence="4" id="KW-1185">Reference proteome</keyword>
<dbReference type="GO" id="GO:0003677">
    <property type="term" value="F:DNA binding"/>
    <property type="evidence" value="ECO:0007669"/>
    <property type="project" value="InterPro"/>
</dbReference>
<dbReference type="PANTHER" id="PTHR35604:SF2">
    <property type="entry name" value="TRANSPOSASE INSH FOR INSERTION SEQUENCE ELEMENT IS5A-RELATED"/>
    <property type="match status" value="1"/>
</dbReference>
<dbReference type="GO" id="GO:0006313">
    <property type="term" value="P:DNA transposition"/>
    <property type="evidence" value="ECO:0007669"/>
    <property type="project" value="InterPro"/>
</dbReference>
<proteinExistence type="predicted"/>
<gene>
    <name evidence="3" type="ORF">SAMN06265827_1585</name>
</gene>
<evidence type="ECO:0000259" key="2">
    <source>
        <dbReference type="Pfam" id="PF05598"/>
    </source>
</evidence>
<evidence type="ECO:0000313" key="4">
    <source>
        <dbReference type="Proteomes" id="UP000219573"/>
    </source>
</evidence>
<feature type="domain" description="Transposase IS4-like" evidence="1">
    <location>
        <begin position="135"/>
        <end position="391"/>
    </location>
</feature>
<dbReference type="EMBL" id="OBDZ01000058">
    <property type="protein sequence ID" value="SNY47789.1"/>
    <property type="molecule type" value="Genomic_DNA"/>
</dbReference>
<protein>
    <submittedName>
        <fullName evidence="3">Transposase</fullName>
    </submittedName>
</protein>
<feature type="domain" description="Transposase InsH N-terminal" evidence="2">
    <location>
        <begin position="19"/>
        <end position="106"/>
    </location>
</feature>
<dbReference type="PANTHER" id="PTHR35604">
    <property type="entry name" value="TRANSPOSASE INSH FOR INSERTION SEQUENCE ELEMENT IS5A-RELATED"/>
    <property type="match status" value="1"/>
</dbReference>
<dbReference type="InterPro" id="IPR008490">
    <property type="entry name" value="Transposase_InsH_N"/>
</dbReference>
<dbReference type="Pfam" id="PF05598">
    <property type="entry name" value="DUF772"/>
    <property type="match status" value="1"/>
</dbReference>
<dbReference type="RefSeq" id="WP_097019674.1">
    <property type="nucleotide sequence ID" value="NZ_OBDZ01000058.1"/>
</dbReference>
<evidence type="ECO:0000259" key="1">
    <source>
        <dbReference type="Pfam" id="PF01609"/>
    </source>
</evidence>
<dbReference type="GO" id="GO:0004803">
    <property type="term" value="F:transposase activity"/>
    <property type="evidence" value="ECO:0007669"/>
    <property type="project" value="InterPro"/>
</dbReference>
<evidence type="ECO:0000313" key="3">
    <source>
        <dbReference type="EMBL" id="SNY47789.1"/>
    </source>
</evidence>
<dbReference type="Pfam" id="PF01609">
    <property type="entry name" value="DDE_Tnp_1"/>
    <property type="match status" value="1"/>
</dbReference>
<reference evidence="4" key="1">
    <citation type="submission" date="2017-09" db="EMBL/GenBank/DDBJ databases">
        <authorList>
            <person name="Varghese N."/>
            <person name="Submissions S."/>
        </authorList>
    </citation>
    <scope>NUCLEOTIDE SEQUENCE [LARGE SCALE GENOMIC DNA]</scope>
    <source>
        <strain evidence="4">MSL47</strain>
    </source>
</reference>
<name>A0A285IIJ2_9FIRM</name>
<dbReference type="InterPro" id="IPR002559">
    <property type="entry name" value="Transposase_11"/>
</dbReference>
<dbReference type="OrthoDB" id="5751230at2"/>
<dbReference type="AlphaFoldDB" id="A0A285IIJ2"/>